<feature type="chain" id="PRO_5039507036" description="Lipoprotein" evidence="2">
    <location>
        <begin position="21"/>
        <end position="218"/>
    </location>
</feature>
<gene>
    <name evidence="3" type="ORF">BHF65_03430</name>
</gene>
<dbReference type="PROSITE" id="PS51257">
    <property type="entry name" value="PROKAR_LIPOPROTEIN"/>
    <property type="match status" value="1"/>
</dbReference>
<feature type="compositionally biased region" description="Low complexity" evidence="1">
    <location>
        <begin position="86"/>
        <end position="97"/>
    </location>
</feature>
<feature type="region of interest" description="Disordered" evidence="1">
    <location>
        <begin position="27"/>
        <end position="46"/>
    </location>
</feature>
<evidence type="ECO:0000313" key="3">
    <source>
        <dbReference type="EMBL" id="AOO73322.1"/>
    </source>
</evidence>
<protein>
    <recommendedName>
        <fullName evidence="5">Lipoprotein</fullName>
    </recommendedName>
</protein>
<organism evidence="3 4">
    <name type="scientific">Ligilactobacillus salivarius</name>
    <dbReference type="NCBI Taxonomy" id="1624"/>
    <lineage>
        <taxon>Bacteria</taxon>
        <taxon>Bacillati</taxon>
        <taxon>Bacillota</taxon>
        <taxon>Bacilli</taxon>
        <taxon>Lactobacillales</taxon>
        <taxon>Lactobacillaceae</taxon>
        <taxon>Ligilactobacillus</taxon>
    </lineage>
</organism>
<keyword evidence="2" id="KW-0732">Signal</keyword>
<feature type="region of interest" description="Disordered" evidence="1">
    <location>
        <begin position="62"/>
        <end position="99"/>
    </location>
</feature>
<evidence type="ECO:0000256" key="2">
    <source>
        <dbReference type="SAM" id="SignalP"/>
    </source>
</evidence>
<evidence type="ECO:0000256" key="1">
    <source>
        <dbReference type="SAM" id="MobiDB-lite"/>
    </source>
</evidence>
<dbReference type="EMBL" id="CP017107">
    <property type="protein sequence ID" value="AOO73322.1"/>
    <property type="molecule type" value="Genomic_DNA"/>
</dbReference>
<dbReference type="Proteomes" id="UP000094723">
    <property type="component" value="Chromosome"/>
</dbReference>
<reference evidence="3 4" key="1">
    <citation type="submission" date="2016-09" db="EMBL/GenBank/DDBJ databases">
        <title>Complete Genome Sequence of Lactobacillus salivarius Jin.</title>
        <authorList>
            <person name="Jin N."/>
            <person name="Li C."/>
            <person name="Wang M."/>
            <person name="Ren D."/>
            <person name="Di Y."/>
            <person name="Pan R."/>
            <person name="Du S."/>
            <person name="Lu H."/>
            <person name="Li X."/>
            <person name="Tian M."/>
        </authorList>
    </citation>
    <scope>NUCLEOTIDE SEQUENCE [LARGE SCALE GENOMIC DNA]</scope>
    <source>
        <strain evidence="3 4">CICC 23174</strain>
    </source>
</reference>
<feature type="compositionally biased region" description="Polar residues" evidence="1">
    <location>
        <begin position="200"/>
        <end position="218"/>
    </location>
</feature>
<evidence type="ECO:0000313" key="4">
    <source>
        <dbReference type="Proteomes" id="UP000094723"/>
    </source>
</evidence>
<name>A0A1D7TQR7_9LACO</name>
<dbReference type="AlphaFoldDB" id="A0A1D7TQR7"/>
<feature type="compositionally biased region" description="Polar residues" evidence="1">
    <location>
        <begin position="121"/>
        <end position="140"/>
    </location>
</feature>
<evidence type="ECO:0008006" key="5">
    <source>
        <dbReference type="Google" id="ProtNLM"/>
    </source>
</evidence>
<sequence length="218" mass="23004">MKLNKLIVTFSSVLLVGTLAACGNKSAESQAQTSAHESSVVVKKSHKKSAIKAKAVFAEDADVADNTSKSSKSSSVDSEKVNPNGSSSSSKALASSADELTEQQQAALTGWYAGNYAKTDGQPSANSKVGVTKASRSQMGTPALPTGGDTYYQMYWQDGYGDKSLTYTVKDGQVYIYDNNGNWQQTSMQSILDKAKSEGATGQISTVAGNTQITNEQK</sequence>
<accession>A0A1D7TQR7</accession>
<feature type="region of interest" description="Disordered" evidence="1">
    <location>
        <begin position="119"/>
        <end position="142"/>
    </location>
</feature>
<dbReference type="RefSeq" id="WP_069468956.1">
    <property type="nucleotide sequence ID" value="NZ_CP017107.1"/>
</dbReference>
<proteinExistence type="predicted"/>
<feature type="region of interest" description="Disordered" evidence="1">
    <location>
        <begin position="199"/>
        <end position="218"/>
    </location>
</feature>
<feature type="signal peptide" evidence="2">
    <location>
        <begin position="1"/>
        <end position="20"/>
    </location>
</feature>